<evidence type="ECO:0000313" key="3">
    <source>
        <dbReference type="EMBL" id="VFR84015.1"/>
    </source>
</evidence>
<dbReference type="GO" id="GO:0047429">
    <property type="term" value="F:nucleoside triphosphate diphosphatase activity"/>
    <property type="evidence" value="ECO:0007669"/>
    <property type="project" value="InterPro"/>
</dbReference>
<dbReference type="SUPFAM" id="SSF101386">
    <property type="entry name" value="all-alpha NTP pyrophosphatases"/>
    <property type="match status" value="1"/>
</dbReference>
<sequence length="121" mass="13542">MQETKMADSLKDLAHALDQFARERDWKPFHSPKNLAAALTVEAGELLEHFQWMTEAQSRHVSAEQRKEVGAEIADVLLYLVQLSSELGIDPVQAAQEKMRVNAGRFPVGAEKTLLGSRLDE</sequence>
<reference evidence="1" key="1">
    <citation type="submission" date="2019-03" db="EMBL/GenBank/DDBJ databases">
        <authorList>
            <person name="Danneels B."/>
        </authorList>
    </citation>
    <scope>NUCLEOTIDE SEQUENCE</scope>
</reference>
<accession>A0A484RRT7</accession>
<name>A0A484RRT7_9ZZZZ</name>
<dbReference type="InterPro" id="IPR025984">
    <property type="entry name" value="DCTPP"/>
</dbReference>
<dbReference type="InterPro" id="IPR052555">
    <property type="entry name" value="dCTP_Pyrophosphatase"/>
</dbReference>
<dbReference type="Gene3D" id="1.10.287.1080">
    <property type="entry name" value="MazG-like"/>
    <property type="match status" value="1"/>
</dbReference>
<dbReference type="EMBL" id="CAADIP010000014">
    <property type="protein sequence ID" value="VFR84015.1"/>
    <property type="molecule type" value="Genomic_DNA"/>
</dbReference>
<dbReference type="GO" id="GO:0009143">
    <property type="term" value="P:nucleoside triphosphate catabolic process"/>
    <property type="evidence" value="ECO:0007669"/>
    <property type="project" value="InterPro"/>
</dbReference>
<dbReference type="EMBL" id="CAADIK010000049">
    <property type="protein sequence ID" value="VFR80421.1"/>
    <property type="molecule type" value="Genomic_DNA"/>
</dbReference>
<dbReference type="EMBL" id="CAADII010000006">
    <property type="protein sequence ID" value="VFR52896.1"/>
    <property type="molecule type" value="Genomic_DNA"/>
</dbReference>
<evidence type="ECO:0000313" key="2">
    <source>
        <dbReference type="EMBL" id="VFR80421.1"/>
    </source>
</evidence>
<dbReference type="PANTHER" id="PTHR46523:SF1">
    <property type="entry name" value="DCTP PYROPHOSPHATASE 1"/>
    <property type="match status" value="1"/>
</dbReference>
<dbReference type="CDD" id="cd11537">
    <property type="entry name" value="NTP-PPase_RS21-C6_like"/>
    <property type="match status" value="1"/>
</dbReference>
<evidence type="ECO:0008006" key="4">
    <source>
        <dbReference type="Google" id="ProtNLM"/>
    </source>
</evidence>
<dbReference type="PANTHER" id="PTHR46523">
    <property type="entry name" value="DCTP PYROPHOSPHATASE 1"/>
    <property type="match status" value="1"/>
</dbReference>
<dbReference type="AlphaFoldDB" id="A0A484RRT7"/>
<proteinExistence type="predicted"/>
<organism evidence="1">
    <name type="scientific">plant metagenome</name>
    <dbReference type="NCBI Taxonomy" id="1297885"/>
    <lineage>
        <taxon>unclassified sequences</taxon>
        <taxon>metagenomes</taxon>
        <taxon>organismal metagenomes</taxon>
    </lineage>
</organism>
<evidence type="ECO:0000313" key="1">
    <source>
        <dbReference type="EMBL" id="VFR52896.1"/>
    </source>
</evidence>
<gene>
    <name evidence="1" type="ORF">BRI6_0158</name>
    <name evidence="2" type="ORF">BRI9_0158</name>
    <name evidence="3" type="ORF">IVO3_0158</name>
</gene>
<dbReference type="PIRSF" id="PIRSF029826">
    <property type="entry name" value="UCP029826_pph"/>
    <property type="match status" value="1"/>
</dbReference>
<protein>
    <recommendedName>
        <fullName evidence="4">Nucleotide pyrophosphohydrolase</fullName>
    </recommendedName>
</protein>
<dbReference type="Pfam" id="PF12643">
    <property type="entry name" value="MazG-like"/>
    <property type="match status" value="1"/>
</dbReference>